<dbReference type="RefSeq" id="WP_158344736.1">
    <property type="nucleotide sequence ID" value="NZ_AP019379.1"/>
</dbReference>
<comment type="pathway">
    <text evidence="6 28">Amino-acid biosynthesis; L-threonine biosynthesis; L-threonine from L-aspartate: step 1/5.</text>
</comment>
<dbReference type="InterPro" id="IPR036291">
    <property type="entry name" value="NAD(P)-bd_dom_sf"/>
</dbReference>
<organism evidence="32 33">
    <name type="scientific">Buchnera aphidicola</name>
    <name type="common">Nipponaphis monzeni</name>
    <dbReference type="NCBI Taxonomy" id="2495405"/>
    <lineage>
        <taxon>Bacteria</taxon>
        <taxon>Pseudomonadati</taxon>
        <taxon>Pseudomonadota</taxon>
        <taxon>Gammaproteobacteria</taxon>
        <taxon>Enterobacterales</taxon>
        <taxon>Erwiniaceae</taxon>
        <taxon>Buchnera</taxon>
    </lineage>
</organism>
<dbReference type="GO" id="GO:0009090">
    <property type="term" value="P:homoserine biosynthetic process"/>
    <property type="evidence" value="ECO:0007669"/>
    <property type="project" value="UniProtKB-ARBA"/>
</dbReference>
<evidence type="ECO:0000259" key="30">
    <source>
        <dbReference type="Pfam" id="PF00742"/>
    </source>
</evidence>
<feature type="domain" description="Homoserine dehydrogenase catalytic" evidence="30">
    <location>
        <begin position="615"/>
        <end position="813"/>
    </location>
</feature>
<comment type="similarity">
    <text evidence="8 28">In the N-terminal section; belongs to the aspartokinase family.</text>
</comment>
<evidence type="ECO:0000256" key="27">
    <source>
        <dbReference type="ARBA" id="ARBA00049031"/>
    </source>
</evidence>
<evidence type="ECO:0000256" key="4">
    <source>
        <dbReference type="ARBA" id="ARBA00005056"/>
    </source>
</evidence>
<dbReference type="Pfam" id="PF00696">
    <property type="entry name" value="AA_kinase"/>
    <property type="match status" value="1"/>
</dbReference>
<keyword evidence="11 28" id="KW-0808">Transferase</keyword>
<keyword evidence="18 28" id="KW-0560">Oxidoreductase</keyword>
<dbReference type="UniPathway" id="UPA00050">
    <property type="reaction ID" value="UER00063"/>
</dbReference>
<dbReference type="InterPro" id="IPR011147">
    <property type="entry name" value="Bifunc_Aspkin/hSer_DH"/>
</dbReference>
<comment type="similarity">
    <text evidence="7 28">In the C-terminal section; belongs to the homoserine dehydrogenase family.</text>
</comment>
<evidence type="ECO:0000256" key="28">
    <source>
        <dbReference type="PIRNR" id="PIRNR000727"/>
    </source>
</evidence>
<evidence type="ECO:0000256" key="25">
    <source>
        <dbReference type="ARBA" id="ARBA00048561"/>
    </source>
</evidence>
<dbReference type="PROSITE" id="PS01042">
    <property type="entry name" value="HOMOSER_DHGENASE"/>
    <property type="match status" value="1"/>
</dbReference>
<evidence type="ECO:0000256" key="13">
    <source>
        <dbReference type="ARBA" id="ARBA00022723"/>
    </source>
</evidence>
<name>A0A455TA18_9GAMM</name>
<dbReference type="GO" id="GO:0046872">
    <property type="term" value="F:metal ion binding"/>
    <property type="evidence" value="ECO:0007669"/>
    <property type="project" value="UniProtKB-KW"/>
</dbReference>
<evidence type="ECO:0000256" key="5">
    <source>
        <dbReference type="ARBA" id="ARBA00005062"/>
    </source>
</evidence>
<dbReference type="EMBL" id="AP019379">
    <property type="protein sequence ID" value="BBI01174.1"/>
    <property type="molecule type" value="Genomic_DNA"/>
</dbReference>
<keyword evidence="13" id="KW-0479">Metal-binding</keyword>
<dbReference type="GO" id="GO:0005524">
    <property type="term" value="F:ATP binding"/>
    <property type="evidence" value="ECO:0007669"/>
    <property type="project" value="UniProtKB-UniRule"/>
</dbReference>
<comment type="pathway">
    <text evidence="4 28">Amino-acid biosynthesis; L-threonine biosynthesis; L-threonine from L-aspartate: step 3/5.</text>
</comment>
<evidence type="ECO:0000256" key="20">
    <source>
        <dbReference type="ARBA" id="ARBA00023053"/>
    </source>
</evidence>
<dbReference type="EC" id="2.7.2.4" evidence="28"/>
<dbReference type="InterPro" id="IPR001048">
    <property type="entry name" value="Asp/Glu/Uridylate_kinase"/>
</dbReference>
<comment type="subunit">
    <text evidence="9 28">Homotetramer.</text>
</comment>
<keyword evidence="33" id="KW-1185">Reference proteome</keyword>
<dbReference type="UniPathway" id="UPA00051">
    <property type="reaction ID" value="UER00462"/>
</dbReference>
<dbReference type="Gene3D" id="3.40.50.720">
    <property type="entry name" value="NAD(P)-binding Rossmann-like Domain"/>
    <property type="match status" value="1"/>
</dbReference>
<evidence type="ECO:0000256" key="3">
    <source>
        <dbReference type="ARBA" id="ARBA00004986"/>
    </source>
</evidence>
<evidence type="ECO:0000313" key="32">
    <source>
        <dbReference type="EMBL" id="BBI01174.1"/>
    </source>
</evidence>
<evidence type="ECO:0000256" key="18">
    <source>
        <dbReference type="ARBA" id="ARBA00023002"/>
    </source>
</evidence>
<evidence type="ECO:0000259" key="29">
    <source>
        <dbReference type="Pfam" id="PF00696"/>
    </source>
</evidence>
<dbReference type="Pfam" id="PF03447">
    <property type="entry name" value="NAD_binding_3"/>
    <property type="match status" value="1"/>
</dbReference>
<keyword evidence="15 28" id="KW-0418">Kinase</keyword>
<dbReference type="GO" id="GO:0050661">
    <property type="term" value="F:NADP binding"/>
    <property type="evidence" value="ECO:0007669"/>
    <property type="project" value="UniProtKB-UniRule"/>
</dbReference>
<dbReference type="Gene3D" id="1.20.120.1320">
    <property type="entry name" value="Aspartokinase, catalytic domain"/>
    <property type="match status" value="1"/>
</dbReference>
<dbReference type="EC" id="1.1.1.3" evidence="28"/>
<dbReference type="PIRSF" id="PIRSF000727">
    <property type="entry name" value="ThrA"/>
    <property type="match status" value="1"/>
</dbReference>
<comment type="function">
    <text evidence="24">Bifunctional aspartate kinase and homoserine dehydrogenase that catalyzes the first and the third steps toward the synthesis of lysine, methionine and threonine from aspartate.</text>
</comment>
<comment type="catalytic activity">
    <reaction evidence="27">
        <text>L-homoserine + NAD(+) = L-aspartate 4-semialdehyde + NADH + H(+)</text>
        <dbReference type="Rhea" id="RHEA:15757"/>
        <dbReference type="ChEBI" id="CHEBI:15378"/>
        <dbReference type="ChEBI" id="CHEBI:57476"/>
        <dbReference type="ChEBI" id="CHEBI:57540"/>
        <dbReference type="ChEBI" id="CHEBI:57945"/>
        <dbReference type="ChEBI" id="CHEBI:537519"/>
        <dbReference type="EC" id="1.1.1.3"/>
    </reaction>
    <physiologicalReaction direction="right-to-left" evidence="27">
        <dbReference type="Rhea" id="RHEA:15759"/>
    </physiologicalReaction>
</comment>
<dbReference type="PANTHER" id="PTHR43070:SF3">
    <property type="entry name" value="HOMOSERINE DEHYDROGENASE"/>
    <property type="match status" value="1"/>
</dbReference>
<evidence type="ECO:0000256" key="2">
    <source>
        <dbReference type="ARBA" id="ARBA00004766"/>
    </source>
</evidence>
<comment type="catalytic activity">
    <reaction evidence="25">
        <text>L-aspartate + ATP = 4-phospho-L-aspartate + ADP</text>
        <dbReference type="Rhea" id="RHEA:23776"/>
        <dbReference type="ChEBI" id="CHEBI:29991"/>
        <dbReference type="ChEBI" id="CHEBI:30616"/>
        <dbReference type="ChEBI" id="CHEBI:57535"/>
        <dbReference type="ChEBI" id="CHEBI:456216"/>
        <dbReference type="EC" id="2.7.2.4"/>
    </reaction>
    <physiologicalReaction direction="left-to-right" evidence="25">
        <dbReference type="Rhea" id="RHEA:23777"/>
    </physiologicalReaction>
</comment>
<dbReference type="OrthoDB" id="9799110at2"/>
<evidence type="ECO:0000256" key="6">
    <source>
        <dbReference type="ARBA" id="ARBA00005139"/>
    </source>
</evidence>
<dbReference type="Gene3D" id="3.30.2130.10">
    <property type="entry name" value="VC0802-like"/>
    <property type="match status" value="1"/>
</dbReference>
<comment type="catalytic activity">
    <reaction evidence="26">
        <text>L-homoserine + NADP(+) = L-aspartate 4-semialdehyde + NADPH + H(+)</text>
        <dbReference type="Rhea" id="RHEA:15761"/>
        <dbReference type="ChEBI" id="CHEBI:15378"/>
        <dbReference type="ChEBI" id="CHEBI:57476"/>
        <dbReference type="ChEBI" id="CHEBI:57783"/>
        <dbReference type="ChEBI" id="CHEBI:58349"/>
        <dbReference type="ChEBI" id="CHEBI:537519"/>
        <dbReference type="EC" id="1.1.1.3"/>
    </reaction>
    <physiologicalReaction direction="right-to-left" evidence="26">
        <dbReference type="Rhea" id="RHEA:15763"/>
    </physiologicalReaction>
</comment>
<dbReference type="InterPro" id="IPR005106">
    <property type="entry name" value="Asp/hSer_DH_NAD-bd"/>
</dbReference>
<evidence type="ECO:0000256" key="19">
    <source>
        <dbReference type="ARBA" id="ARBA00023027"/>
    </source>
</evidence>
<dbReference type="GO" id="GO:0009086">
    <property type="term" value="P:methionine biosynthetic process"/>
    <property type="evidence" value="ECO:0007669"/>
    <property type="project" value="UniProtKB-KW"/>
</dbReference>
<accession>A0A455TA18</accession>
<evidence type="ECO:0000256" key="9">
    <source>
        <dbReference type="ARBA" id="ARBA00011881"/>
    </source>
</evidence>
<evidence type="ECO:0000256" key="12">
    <source>
        <dbReference type="ARBA" id="ARBA00022697"/>
    </source>
</evidence>
<keyword evidence="20" id="KW-0915">Sodium</keyword>
<evidence type="ECO:0000256" key="21">
    <source>
        <dbReference type="ARBA" id="ARBA00023154"/>
    </source>
</evidence>
<evidence type="ECO:0000256" key="7">
    <source>
        <dbReference type="ARBA" id="ARBA00007952"/>
    </source>
</evidence>
<keyword evidence="23" id="KW-0511">Multifunctional enzyme</keyword>
<dbReference type="CDD" id="cd04868">
    <property type="entry name" value="ACT_AK-like"/>
    <property type="match status" value="1"/>
</dbReference>
<dbReference type="InterPro" id="IPR049638">
    <property type="entry name" value="AK-HD"/>
</dbReference>
<dbReference type="InterPro" id="IPR042199">
    <property type="entry name" value="AsparK_Bifunc_asparK/hSer_DH"/>
</dbReference>
<sequence length="816" mass="92658">MRILKFGGTSLKNAERFLIVASIIEEKAKIEQISIVLSAPEKITDYLTKSILEKYTNITNINYLDKIKSILNTILYYICEQQKTFPYKQLKTFVTKELLTISKLLEKINTKKKCPDKIKAIIISKGEIFSIAIMEGILQSRKHHTSIINPVKKLIAIGSNYLDSDVNIEQSSKIIQKMHIPKNHIILMPGFIAGNYNKELTLLGRNGSDYSAAILSACLNAVCCEIWTDVDGIYTCDPKIILKPYLLKYISYQEALKLSCFGAKILHPKTIRPILDYNIPCIIQNTLNLQSKGTIISNKTDTNFHVKGITYIDKITLIKLICIQNVNIIQIVTHIYNLFLKNEIKPILSIQSSFQKEITICIYKKNLNKITNLLQKEFKHEIEKQYIQPLHIINNLSIISIITSDIYNSKNTISKIFKTLYLLNIKIFTISQENCENVLSFIVKTKNTKQTIKIAHSIIYHNTQTIELFIIGIGNVGRTLLKQIQTQKNTLYLKSIKIKVCGIANSKLILINSNGICLKNWFKNLNKFGIPFQDLHIITNIVKKNFLINPVIVDCTSSIKIAYEYSNFIKNGLHIVTPNKKANTNSIEYYKKIRQYSLQYNKKFLYETNVGSGLPIIENLQKLINSGDQIIKFKGILSGSLSFIFGKLDEGLSLSEATLQAQTLGFTEPNPQDDLSGIDVARKLLILAREMGFQIHLKDIVIDPILTHTFNTKNNDTKTFFKNLSTVNNIFNARLKNAQKLGKVLRFVGTIENKGQCKVTIENIDLNDPLYTVKNGENALIFYTKYYNPLPLVLRGYGAGNEVTAAGIFSDILRII</sequence>
<dbReference type="PROSITE" id="PS00324">
    <property type="entry name" value="ASPARTOKINASE"/>
    <property type="match status" value="1"/>
</dbReference>
<dbReference type="SUPFAM" id="SSF51735">
    <property type="entry name" value="NAD(P)-binding Rossmann-fold domains"/>
    <property type="match status" value="1"/>
</dbReference>
<evidence type="ECO:0000256" key="24">
    <source>
        <dbReference type="ARBA" id="ARBA00044938"/>
    </source>
</evidence>
<dbReference type="SUPFAM" id="SSF55021">
    <property type="entry name" value="ACT-like"/>
    <property type="match status" value="1"/>
</dbReference>
<dbReference type="InterPro" id="IPR001342">
    <property type="entry name" value="HDH_cat"/>
</dbReference>
<dbReference type="Gene3D" id="3.30.360.10">
    <property type="entry name" value="Dihydrodipicolinate Reductase, domain 2"/>
    <property type="match status" value="1"/>
</dbReference>
<dbReference type="UniPathway" id="UPA00034">
    <property type="reaction ID" value="UER00015"/>
</dbReference>
<keyword evidence="12" id="KW-0791">Threonine biosynthesis</keyword>
<keyword evidence="22" id="KW-0486">Methionine biosynthesis</keyword>
<keyword evidence="17 28" id="KW-0521">NADP</keyword>
<dbReference type="AlphaFoldDB" id="A0A455TA18"/>
<evidence type="ECO:0000256" key="11">
    <source>
        <dbReference type="ARBA" id="ARBA00022679"/>
    </source>
</evidence>
<evidence type="ECO:0000256" key="15">
    <source>
        <dbReference type="ARBA" id="ARBA00022777"/>
    </source>
</evidence>
<dbReference type="Proteomes" id="UP000317544">
    <property type="component" value="Chromosome"/>
</dbReference>
<keyword evidence="14 28" id="KW-0547">Nucleotide-binding</keyword>
<dbReference type="GO" id="GO:0009089">
    <property type="term" value="P:lysine biosynthetic process via diaminopimelate"/>
    <property type="evidence" value="ECO:0007669"/>
    <property type="project" value="UniProtKB-UniRule"/>
</dbReference>
<keyword evidence="10 28" id="KW-0028">Amino-acid biosynthesis</keyword>
<dbReference type="InterPro" id="IPR001341">
    <property type="entry name" value="Asp_kinase"/>
</dbReference>
<comment type="pathway">
    <text evidence="5 28">Amino-acid biosynthesis; L-methionine biosynthesis via de novo pathway; L-homoserine from L-aspartate: step 3/3.</text>
</comment>
<evidence type="ECO:0000256" key="22">
    <source>
        <dbReference type="ARBA" id="ARBA00023167"/>
    </source>
</evidence>
<evidence type="ECO:0000313" key="33">
    <source>
        <dbReference type="Proteomes" id="UP000317544"/>
    </source>
</evidence>
<gene>
    <name evidence="32" type="primary">thrA</name>
    <name evidence="32" type="ORF">BUCNMO_159</name>
</gene>
<dbReference type="InterPro" id="IPR045865">
    <property type="entry name" value="ACT-like_dom_sf"/>
</dbReference>
<dbReference type="PANTHER" id="PTHR43070">
    <property type="match status" value="1"/>
</dbReference>
<keyword evidence="21" id="KW-0457">Lysine biosynthesis</keyword>
<dbReference type="GO" id="GO:0004412">
    <property type="term" value="F:homoserine dehydrogenase activity"/>
    <property type="evidence" value="ECO:0007669"/>
    <property type="project" value="UniProtKB-UniRule"/>
</dbReference>
<dbReference type="NCBIfam" id="NF006959">
    <property type="entry name" value="PRK09436.1"/>
    <property type="match status" value="1"/>
</dbReference>
<dbReference type="SUPFAM" id="SSF55347">
    <property type="entry name" value="Glyceraldehyde-3-phosphate dehydrogenase-like, C-terminal domain"/>
    <property type="match status" value="1"/>
</dbReference>
<comment type="pathway">
    <text evidence="2 28">Amino-acid biosynthesis; L-lysine biosynthesis via DAP pathway; (S)-tetrahydrodipicolinate from L-aspartate: step 1/4.</text>
</comment>
<dbReference type="SUPFAM" id="SSF53633">
    <property type="entry name" value="Carbamate kinase-like"/>
    <property type="match status" value="1"/>
</dbReference>
<keyword evidence="19" id="KW-0520">NAD</keyword>
<dbReference type="InterPro" id="IPR018042">
    <property type="entry name" value="Aspartate_kinase_CS"/>
</dbReference>
<dbReference type="FunFam" id="3.30.360.10:FF:000006">
    <property type="entry name" value="Bifunctional aspartokinase/homoserine dehydrogenase"/>
    <property type="match status" value="1"/>
</dbReference>
<evidence type="ECO:0000256" key="16">
    <source>
        <dbReference type="ARBA" id="ARBA00022840"/>
    </source>
</evidence>
<evidence type="ECO:0000256" key="14">
    <source>
        <dbReference type="ARBA" id="ARBA00022741"/>
    </source>
</evidence>
<evidence type="ECO:0000256" key="8">
    <source>
        <dbReference type="ARBA" id="ARBA00010046"/>
    </source>
</evidence>
<dbReference type="Gene3D" id="3.40.1160.10">
    <property type="entry name" value="Acetylglutamate kinase-like"/>
    <property type="match status" value="1"/>
</dbReference>
<feature type="domain" description="Aspartate/glutamate/uridylate kinase" evidence="29">
    <location>
        <begin position="2"/>
        <end position="285"/>
    </location>
</feature>
<dbReference type="InterPro" id="IPR019811">
    <property type="entry name" value="HDH_CS"/>
</dbReference>
<dbReference type="Pfam" id="PF00742">
    <property type="entry name" value="Homoserine_dh"/>
    <property type="match status" value="1"/>
</dbReference>
<comment type="pathway">
    <text evidence="3 28">Amino-acid biosynthesis; L-methionine biosynthesis via de novo pathway; L-homoserine from L-aspartate: step 1/3.</text>
</comment>
<reference evidence="32 33" key="1">
    <citation type="journal article" date="2019" name="Proc. Natl. Acad. Sci. U.S.A.">
        <title>Exaggeration and cooption of innate immunity for social defense.</title>
        <authorList>
            <person name="Kutsukake M."/>
            <person name="Moriyama M."/>
            <person name="Shigenobu S."/>
            <person name="Meng X.-Y."/>
            <person name="Nikoh N."/>
            <person name="Noda C."/>
            <person name="Kobayashi S."/>
            <person name="Fukatsu T."/>
        </authorList>
    </citation>
    <scope>NUCLEOTIDE SEQUENCE [LARGE SCALE GENOMIC DNA]</scope>
    <source>
        <strain evidence="32 33">Nmo</strain>
    </source>
</reference>
<dbReference type="FunFam" id="3.40.50.720:FF:000083">
    <property type="entry name" value="Bifunctional aspartokinase/homoserine dehydrogenase"/>
    <property type="match status" value="1"/>
</dbReference>
<evidence type="ECO:0000259" key="31">
    <source>
        <dbReference type="Pfam" id="PF03447"/>
    </source>
</evidence>
<protein>
    <recommendedName>
        <fullName evidence="28">Bifunctional aspartokinase/homoserine dehydrogenase</fullName>
    </recommendedName>
    <domain>
        <recommendedName>
            <fullName evidence="28">Aspartokinase</fullName>
            <ecNumber evidence="28">2.7.2.4</ecNumber>
        </recommendedName>
    </domain>
    <domain>
        <recommendedName>
            <fullName evidence="28">Homoserine dehydrogenase</fullName>
            <ecNumber evidence="28">1.1.1.3</ecNumber>
        </recommendedName>
    </domain>
</protein>
<evidence type="ECO:0000256" key="1">
    <source>
        <dbReference type="ARBA" id="ARBA00001920"/>
    </source>
</evidence>
<proteinExistence type="inferred from homology"/>
<dbReference type="InterPro" id="IPR036393">
    <property type="entry name" value="AceGlu_kinase-like_sf"/>
</dbReference>
<feature type="domain" description="Aspartate/homoserine dehydrogenase NAD-binding" evidence="31">
    <location>
        <begin position="472"/>
        <end position="607"/>
    </location>
</feature>
<dbReference type="NCBIfam" id="TIGR00657">
    <property type="entry name" value="asp_kinases"/>
    <property type="match status" value="1"/>
</dbReference>
<comment type="cofactor">
    <cofactor evidence="1">
        <name>a metal cation</name>
        <dbReference type="ChEBI" id="CHEBI:25213"/>
    </cofactor>
</comment>
<dbReference type="GO" id="GO:0004072">
    <property type="term" value="F:aspartate kinase activity"/>
    <property type="evidence" value="ECO:0007669"/>
    <property type="project" value="UniProtKB-UniRule"/>
</dbReference>
<evidence type="ECO:0000256" key="17">
    <source>
        <dbReference type="ARBA" id="ARBA00022857"/>
    </source>
</evidence>
<evidence type="ECO:0000256" key="23">
    <source>
        <dbReference type="ARBA" id="ARBA00023268"/>
    </source>
</evidence>
<keyword evidence="16 28" id="KW-0067">ATP-binding</keyword>
<evidence type="ECO:0000256" key="26">
    <source>
        <dbReference type="ARBA" id="ARBA00048841"/>
    </source>
</evidence>
<dbReference type="GO" id="GO:0009088">
    <property type="term" value="P:threonine biosynthetic process"/>
    <property type="evidence" value="ECO:0007669"/>
    <property type="project" value="UniProtKB-UniRule"/>
</dbReference>
<evidence type="ECO:0000256" key="10">
    <source>
        <dbReference type="ARBA" id="ARBA00022605"/>
    </source>
</evidence>